<dbReference type="InterPro" id="IPR010167">
    <property type="entry name" value="NH2A_AcTrfase"/>
</dbReference>
<proteinExistence type="predicted"/>
<keyword evidence="1 4" id="KW-0808">Transferase</keyword>
<dbReference type="InterPro" id="IPR016181">
    <property type="entry name" value="Acyl_CoA_acyltransferase"/>
</dbReference>
<accession>A0A7G9YN72</accession>
<dbReference type="SUPFAM" id="SSF55729">
    <property type="entry name" value="Acyl-CoA N-acyltransferases (Nat)"/>
    <property type="match status" value="1"/>
</dbReference>
<reference evidence="4" key="1">
    <citation type="submission" date="2020-06" db="EMBL/GenBank/DDBJ databases">
        <title>Unique genomic features of the anaerobic methanotrophic archaea.</title>
        <authorList>
            <person name="Chadwick G.L."/>
            <person name="Skennerton C.T."/>
            <person name="Laso-Perez R."/>
            <person name="Leu A.O."/>
            <person name="Speth D.R."/>
            <person name="Yu H."/>
            <person name="Morgan-Lang C."/>
            <person name="Hatzenpichler R."/>
            <person name="Goudeau D."/>
            <person name="Malmstrom R."/>
            <person name="Brazelton W.J."/>
            <person name="Woyke T."/>
            <person name="Hallam S.J."/>
            <person name="Tyson G.W."/>
            <person name="Wegener G."/>
            <person name="Boetius A."/>
            <person name="Orphan V."/>
        </authorList>
    </citation>
    <scope>NUCLEOTIDE SEQUENCE</scope>
</reference>
<feature type="domain" description="N-acetyltransferase" evidence="3">
    <location>
        <begin position="3"/>
        <end position="152"/>
    </location>
</feature>
<dbReference type="GO" id="GO:0005737">
    <property type="term" value="C:cytoplasm"/>
    <property type="evidence" value="ECO:0007669"/>
    <property type="project" value="InterPro"/>
</dbReference>
<dbReference type="AlphaFoldDB" id="A0A7G9YN72"/>
<evidence type="ECO:0000256" key="2">
    <source>
        <dbReference type="ARBA" id="ARBA00023315"/>
    </source>
</evidence>
<dbReference type="PROSITE" id="PS51186">
    <property type="entry name" value="GNAT"/>
    <property type="match status" value="1"/>
</dbReference>
<keyword evidence="2 4" id="KW-0012">Acyltransferase</keyword>
<dbReference type="Pfam" id="PF00583">
    <property type="entry name" value="Acetyltransf_1"/>
    <property type="match status" value="1"/>
</dbReference>
<dbReference type="PANTHER" id="PTHR30602">
    <property type="entry name" value="AMINO-ACID ACETYLTRANSFERASE"/>
    <property type="match status" value="1"/>
</dbReference>
<dbReference type="PANTHER" id="PTHR30602:SF12">
    <property type="entry name" value="AMINO-ACID ACETYLTRANSFERASE NAGS1, CHLOROPLASTIC-RELATED"/>
    <property type="match status" value="1"/>
</dbReference>
<evidence type="ECO:0000313" key="4">
    <source>
        <dbReference type="EMBL" id="QNO49456.1"/>
    </source>
</evidence>
<dbReference type="EC" id="2.3.1.1" evidence="4"/>
<sequence length="152" mass="16935">MEYLIRKAVVQDVPQMQELINGYADAGVMLPRSLAELYDNIRDFTVCVSSDRLLGCSALHVCWIGLAEIASFAVRQDAHHQGIGAQLLHASMDEAEGLGLDTIFTLTRVPDYFRRHGFVEVDKGTLPHKVWGGCIKCPKFPDCDEVAMTKRL</sequence>
<dbReference type="GO" id="GO:0006526">
    <property type="term" value="P:L-arginine biosynthetic process"/>
    <property type="evidence" value="ECO:0007669"/>
    <property type="project" value="InterPro"/>
</dbReference>
<protein>
    <submittedName>
        <fullName evidence="4">Amino-acid acetyltransferase</fullName>
        <ecNumber evidence="4">2.3.1.1</ecNumber>
    </submittedName>
</protein>
<dbReference type="CDD" id="cd04301">
    <property type="entry name" value="NAT_SF"/>
    <property type="match status" value="1"/>
</dbReference>
<name>A0A7G9YN72_9EURY</name>
<dbReference type="GO" id="GO:0004042">
    <property type="term" value="F:L-glutamate N-acetyltransferase activity"/>
    <property type="evidence" value="ECO:0007669"/>
    <property type="project" value="InterPro"/>
</dbReference>
<dbReference type="EMBL" id="MT631380">
    <property type="protein sequence ID" value="QNO49456.1"/>
    <property type="molecule type" value="Genomic_DNA"/>
</dbReference>
<organism evidence="4">
    <name type="scientific">Candidatus Methanogaster sp. ANME-2c ERB4</name>
    <dbReference type="NCBI Taxonomy" id="2759911"/>
    <lineage>
        <taxon>Archaea</taxon>
        <taxon>Methanobacteriati</taxon>
        <taxon>Methanobacteriota</taxon>
        <taxon>Stenosarchaea group</taxon>
        <taxon>Methanomicrobia</taxon>
        <taxon>Methanosarcinales</taxon>
        <taxon>ANME-2 cluster</taxon>
        <taxon>Candidatus Methanogasteraceae</taxon>
        <taxon>Candidatus Methanogaster</taxon>
    </lineage>
</organism>
<dbReference type="NCBIfam" id="NF005840">
    <property type="entry name" value="PRK07757.1"/>
    <property type="match status" value="1"/>
</dbReference>
<evidence type="ECO:0000256" key="1">
    <source>
        <dbReference type="ARBA" id="ARBA00022679"/>
    </source>
</evidence>
<dbReference type="InterPro" id="IPR000182">
    <property type="entry name" value="GNAT_dom"/>
</dbReference>
<dbReference type="Gene3D" id="3.40.630.30">
    <property type="match status" value="1"/>
</dbReference>
<evidence type="ECO:0000259" key="3">
    <source>
        <dbReference type="PROSITE" id="PS51186"/>
    </source>
</evidence>
<gene>
    <name evidence="4" type="primary">argA</name>
    <name evidence="4" type="ORF">OCBBGKCP_00013</name>
</gene>